<comment type="caution">
    <text evidence="1">The sequence shown here is derived from an EMBL/GenBank/DDBJ whole genome shotgun (WGS) entry which is preliminary data.</text>
</comment>
<dbReference type="RefSeq" id="XP_067803532.1">
    <property type="nucleotide sequence ID" value="XM_067946968.1"/>
</dbReference>
<evidence type="ECO:0000313" key="2">
    <source>
        <dbReference type="Proteomes" id="UP001214638"/>
    </source>
</evidence>
<dbReference type="Proteomes" id="UP001214638">
    <property type="component" value="Unassembled WGS sequence"/>
</dbReference>
<dbReference type="EMBL" id="JALLKP010000002">
    <property type="protein sequence ID" value="KAK2196690.1"/>
    <property type="molecule type" value="Genomic_DNA"/>
</dbReference>
<dbReference type="InterPro" id="IPR036249">
    <property type="entry name" value="Thioredoxin-like_sf"/>
</dbReference>
<dbReference type="AlphaFoldDB" id="A0AAD9UPD8"/>
<dbReference type="Gene3D" id="3.40.30.10">
    <property type="entry name" value="Glutaredoxin"/>
    <property type="match status" value="1"/>
</dbReference>
<protein>
    <submittedName>
        <fullName evidence="1">Thioredoxin-like superfamily</fullName>
    </submittedName>
</protein>
<organism evidence="1 2">
    <name type="scientific">Babesia duncani</name>
    <dbReference type="NCBI Taxonomy" id="323732"/>
    <lineage>
        <taxon>Eukaryota</taxon>
        <taxon>Sar</taxon>
        <taxon>Alveolata</taxon>
        <taxon>Apicomplexa</taxon>
        <taxon>Aconoidasida</taxon>
        <taxon>Piroplasmida</taxon>
        <taxon>Babesiidae</taxon>
        <taxon>Babesia</taxon>
    </lineage>
</organism>
<name>A0AAD9UPD8_9APIC</name>
<dbReference type="GeneID" id="94336237"/>
<accession>A0AAD9UPD8</accession>
<evidence type="ECO:0000313" key="1">
    <source>
        <dbReference type="EMBL" id="KAK2196690.1"/>
    </source>
</evidence>
<proteinExistence type="predicted"/>
<reference evidence="1" key="1">
    <citation type="journal article" date="2023" name="Nat. Microbiol.">
        <title>Babesia duncani multi-omics identifies virulence factors and drug targets.</title>
        <authorList>
            <person name="Singh P."/>
            <person name="Lonardi S."/>
            <person name="Liang Q."/>
            <person name="Vydyam P."/>
            <person name="Khabirova E."/>
            <person name="Fang T."/>
            <person name="Gihaz S."/>
            <person name="Thekkiniath J."/>
            <person name="Munshi M."/>
            <person name="Abel S."/>
            <person name="Ciampossin L."/>
            <person name="Batugedara G."/>
            <person name="Gupta M."/>
            <person name="Lu X.M."/>
            <person name="Lenz T."/>
            <person name="Chakravarty S."/>
            <person name="Cornillot E."/>
            <person name="Hu Y."/>
            <person name="Ma W."/>
            <person name="Gonzalez L.M."/>
            <person name="Sanchez S."/>
            <person name="Estrada K."/>
            <person name="Sanchez-Flores A."/>
            <person name="Montero E."/>
            <person name="Harb O.S."/>
            <person name="Le Roch K.G."/>
            <person name="Mamoun C.B."/>
        </authorList>
    </citation>
    <scope>NUCLEOTIDE SEQUENCE</scope>
    <source>
        <strain evidence="1">WA1</strain>
    </source>
</reference>
<keyword evidence="2" id="KW-1185">Reference proteome</keyword>
<sequence>MVMGKFVLKEFGHLFPRFTQGSKIHRFMTSLQFPGLTKSVNRHSLIDRRYIGTLEETCSRLSKLENPISIPNLENIKTPKNFEEYHAIVYGPRADETVVFADDLVITFFLAKQSTAAISILPLIETLAKEYPTNRFLVVDADLVPRAAYDADIQQFPSVLVSYGGDLFRDLIQGSTGYPLGWRAAPRWDATTIQSDVACILPETFYKSIKNSVDTFYRKHDGKSISSIKTKAGTHSYTHGIDTDNLNVKRVGWPTE</sequence>
<dbReference type="KEGG" id="bdw:94336237"/>
<gene>
    <name evidence="1" type="ORF">BdWA1_001939</name>
</gene>
<dbReference type="SUPFAM" id="SSF52833">
    <property type="entry name" value="Thioredoxin-like"/>
    <property type="match status" value="1"/>
</dbReference>